<proteinExistence type="predicted"/>
<evidence type="ECO:0000256" key="1">
    <source>
        <dbReference type="SAM" id="MobiDB-lite"/>
    </source>
</evidence>
<keyword evidence="3" id="KW-1185">Reference proteome</keyword>
<organism evidence="2 3">
    <name type="scientific">Geospiza parvula</name>
    <name type="common">Small tree-finch</name>
    <name type="synonym">Camarhynchus parvulus</name>
    <dbReference type="NCBI Taxonomy" id="87175"/>
    <lineage>
        <taxon>Eukaryota</taxon>
        <taxon>Metazoa</taxon>
        <taxon>Chordata</taxon>
        <taxon>Craniata</taxon>
        <taxon>Vertebrata</taxon>
        <taxon>Euteleostomi</taxon>
        <taxon>Archelosauria</taxon>
        <taxon>Archosauria</taxon>
        <taxon>Dinosauria</taxon>
        <taxon>Saurischia</taxon>
        <taxon>Theropoda</taxon>
        <taxon>Coelurosauria</taxon>
        <taxon>Aves</taxon>
        <taxon>Neognathae</taxon>
        <taxon>Neoaves</taxon>
        <taxon>Telluraves</taxon>
        <taxon>Australaves</taxon>
        <taxon>Passeriformes</taxon>
        <taxon>Thraupidae</taxon>
        <taxon>Camarhynchus</taxon>
    </lineage>
</organism>
<protein>
    <submittedName>
        <fullName evidence="2">Uncharacterized protein</fullName>
    </submittedName>
</protein>
<evidence type="ECO:0000313" key="2">
    <source>
        <dbReference type="Ensembl" id="ENSCPVP00000008391.1"/>
    </source>
</evidence>
<evidence type="ECO:0000313" key="3">
    <source>
        <dbReference type="Proteomes" id="UP000694382"/>
    </source>
</evidence>
<feature type="compositionally biased region" description="Low complexity" evidence="1">
    <location>
        <begin position="162"/>
        <end position="172"/>
    </location>
</feature>
<sequence length="326" mass="34161">MQRRRNRRRRRLAVHKDESCGARGRGVGCGALTCSGVCGAPCGPRAAGGQAAGGGAGGGAAAAMMPVQRLICFCRYFLWFTFRRDFTGRSSASLMLLEAESMKLSRSRVASLKSPASPPPPSSPPAAGKQKERRWWGLSSAAGTAMAGGERRRPESPQSPLGCARRAAATAAGKRRRAGKEEEEEGPERGWPRPSPPPCREPGGRAGCTHQPTEPGGNTGSGGAGRASPPGLGHTRPGTDTQPRGTGVHTHTHTPRDRCTGITWPDTRRAGAQHPSDPISLVPPPAAAQLAQNVFLPLGSGPALARLWVRGLGTCSRSDSRQDTHT</sequence>
<reference evidence="2" key="3">
    <citation type="submission" date="2025-09" db="UniProtKB">
        <authorList>
            <consortium name="Ensembl"/>
        </authorList>
    </citation>
    <scope>IDENTIFICATION</scope>
</reference>
<accession>A0A8C3Q7M7</accession>
<reference evidence="2" key="2">
    <citation type="submission" date="2025-08" db="UniProtKB">
        <authorList>
            <consortium name="Ensembl"/>
        </authorList>
    </citation>
    <scope>IDENTIFICATION</scope>
</reference>
<dbReference type="Ensembl" id="ENSCPVT00000008715.2">
    <property type="protein sequence ID" value="ENSCPVP00000008391.1"/>
    <property type="gene ID" value="ENSCPVG00000006116.2"/>
</dbReference>
<dbReference type="Proteomes" id="UP000694382">
    <property type="component" value="Chromosome 1"/>
</dbReference>
<dbReference type="AlphaFoldDB" id="A0A8C3Q7M7"/>
<reference evidence="2" key="1">
    <citation type="submission" date="2020-02" db="EMBL/GenBank/DDBJ databases">
        <authorList>
            <person name="Enbody D E."/>
            <person name="Pettersson E M."/>
        </authorList>
    </citation>
    <scope>NUCLEOTIDE SEQUENCE [LARGE SCALE GENOMIC DNA]</scope>
</reference>
<name>A0A8C3Q7M7_GEOPR</name>
<feature type="region of interest" description="Disordered" evidence="1">
    <location>
        <begin position="108"/>
        <end position="284"/>
    </location>
</feature>